<dbReference type="AlphaFoldDB" id="A0A059F383"/>
<feature type="signal peptide" evidence="1">
    <location>
        <begin position="1"/>
        <end position="20"/>
    </location>
</feature>
<proteinExistence type="predicted"/>
<name>A0A059F383_9MICR</name>
<reference evidence="2 3" key="2">
    <citation type="submission" date="2014-03" db="EMBL/GenBank/DDBJ databases">
        <title>The Genome Sequence of Anncaliia algerae insect isolate PRA339.</title>
        <authorList>
            <consortium name="The Broad Institute Genome Sequencing Platform"/>
            <consortium name="The Broad Institute Genome Sequencing Center for Infectious Disease"/>
            <person name="Cuomo C."/>
            <person name="Becnel J."/>
            <person name="Sanscrainte N."/>
            <person name="Walker B."/>
            <person name="Young S.K."/>
            <person name="Zeng Q."/>
            <person name="Gargeya S."/>
            <person name="Fitzgerald M."/>
            <person name="Haas B."/>
            <person name="Abouelleil A."/>
            <person name="Alvarado L."/>
            <person name="Arachchi H.M."/>
            <person name="Berlin A.M."/>
            <person name="Chapman S.B."/>
            <person name="Dewar J."/>
            <person name="Goldberg J."/>
            <person name="Griggs A."/>
            <person name="Gujja S."/>
            <person name="Hansen M."/>
            <person name="Howarth C."/>
            <person name="Imamovic A."/>
            <person name="Larimer J."/>
            <person name="McCowan C."/>
            <person name="Murphy C."/>
            <person name="Neiman D."/>
            <person name="Pearson M."/>
            <person name="Priest M."/>
            <person name="Roberts A."/>
            <person name="Saif S."/>
            <person name="Shea T."/>
            <person name="Sisk P."/>
            <person name="Sykes S."/>
            <person name="Wortman J."/>
            <person name="Nusbaum C."/>
            <person name="Birren B."/>
        </authorList>
    </citation>
    <scope>NUCLEOTIDE SEQUENCE [LARGE SCALE GENOMIC DNA]</scope>
    <source>
        <strain evidence="2 3">PRA339</strain>
    </source>
</reference>
<keyword evidence="1" id="KW-0732">Signal</keyword>
<protein>
    <submittedName>
        <fullName evidence="2">Uncharacterized protein</fullName>
    </submittedName>
</protein>
<dbReference type="EMBL" id="KK365142">
    <property type="protein sequence ID" value="KCZ81459.1"/>
    <property type="molecule type" value="Genomic_DNA"/>
</dbReference>
<accession>A0A059F383</accession>
<dbReference type="HOGENOM" id="CLU_1245064_0_0_1"/>
<evidence type="ECO:0000256" key="1">
    <source>
        <dbReference type="SAM" id="SignalP"/>
    </source>
</evidence>
<dbReference type="OrthoDB" id="10406836at2759"/>
<sequence length="222" mass="26252">MNQKVLILNLSLFIFDLVFCSSNYQVVNDSESTSENSHNVSDVINDYKKALVKVFIEDLGILSPLIYNFEELEESKSLISKKENLQLKDIFLVLFNKKVEFKYWYDPSLDFICLKHKALEGIKIQDKNVKELIPKVNKLIKFLNKLFLRSKEINSILIYLFDEIKLTRIKDRTLTDNEIVPNQKEENLISKLKKKYKKFEKYKINLNDIIVKLNISVREYLC</sequence>
<dbReference type="VEuPathDB" id="MicrosporidiaDB:H312_01131"/>
<reference evidence="3" key="1">
    <citation type="submission" date="2013-02" db="EMBL/GenBank/DDBJ databases">
        <authorList>
            <consortium name="The Broad Institute Genome Sequencing Platform"/>
            <person name="Cuomo C."/>
            <person name="Becnel J."/>
            <person name="Sanscrainte N."/>
            <person name="Walker B."/>
            <person name="Young S.K."/>
            <person name="Zeng Q."/>
            <person name="Gargeya S."/>
            <person name="Fitzgerald M."/>
            <person name="Haas B."/>
            <person name="Abouelleil A."/>
            <person name="Alvarado L."/>
            <person name="Arachchi H.M."/>
            <person name="Berlin A.M."/>
            <person name="Chapman S.B."/>
            <person name="Dewar J."/>
            <person name="Goldberg J."/>
            <person name="Griggs A."/>
            <person name="Gujja S."/>
            <person name="Hansen M."/>
            <person name="Howarth C."/>
            <person name="Imamovic A."/>
            <person name="Larimer J."/>
            <person name="McCowan C."/>
            <person name="Murphy C."/>
            <person name="Neiman D."/>
            <person name="Pearson M."/>
            <person name="Priest M."/>
            <person name="Roberts A."/>
            <person name="Saif S."/>
            <person name="Shea T."/>
            <person name="Sisk P."/>
            <person name="Sykes S."/>
            <person name="Wortman J."/>
            <person name="Nusbaum C."/>
            <person name="Birren B."/>
        </authorList>
    </citation>
    <scope>NUCLEOTIDE SEQUENCE [LARGE SCALE GENOMIC DNA]</scope>
    <source>
        <strain evidence="3">PRA339</strain>
    </source>
</reference>
<organism evidence="2 3">
    <name type="scientific">Anncaliia algerae PRA339</name>
    <dbReference type="NCBI Taxonomy" id="1288291"/>
    <lineage>
        <taxon>Eukaryota</taxon>
        <taxon>Fungi</taxon>
        <taxon>Fungi incertae sedis</taxon>
        <taxon>Microsporidia</taxon>
        <taxon>Tubulinosematoidea</taxon>
        <taxon>Tubulinosematidae</taxon>
        <taxon>Anncaliia</taxon>
    </lineage>
</organism>
<dbReference type="Proteomes" id="UP000030655">
    <property type="component" value="Unassembled WGS sequence"/>
</dbReference>
<feature type="chain" id="PRO_5001576871" evidence="1">
    <location>
        <begin position="21"/>
        <end position="222"/>
    </location>
</feature>
<keyword evidence="3" id="KW-1185">Reference proteome</keyword>
<evidence type="ECO:0000313" key="2">
    <source>
        <dbReference type="EMBL" id="KCZ81459.1"/>
    </source>
</evidence>
<gene>
    <name evidence="2" type="ORF">H312_01131</name>
</gene>
<evidence type="ECO:0000313" key="3">
    <source>
        <dbReference type="Proteomes" id="UP000030655"/>
    </source>
</evidence>